<sequence>MYPIINDYELIYLVQSYQDELSLEYLVGKYERLIWKYIHLLDIPKREQEDYYQEGIMLLHKAVVYFDENKNKTFTRYFELILKRKFFKLKNRLPEYRLQEETHFLKHAAYHEDYEEFEEIDLKNPMEKIIYEAYFKERKKITQIACETNYTKKQIYNTIYRIKEKYKAVL</sequence>
<proteinExistence type="predicted"/>
<dbReference type="SUPFAM" id="SSF88946">
    <property type="entry name" value="Sigma2 domain of RNA polymerase sigma factors"/>
    <property type="match status" value="1"/>
</dbReference>
<reference evidence="1 2" key="1">
    <citation type="journal article" date="2013" name="J. Mol. Microbiol. Biotechnol.">
        <title>Analysis of the Complete Genomes of Acholeplasma brassicae , A. palmae and A. laidlawii and Their Comparison to the Obligate Parasites from ' Candidatus Phytoplasma'.</title>
        <authorList>
            <person name="Kube M."/>
            <person name="Siewert C."/>
            <person name="Migdoll A.M."/>
            <person name="Duduk B."/>
            <person name="Holz S."/>
            <person name="Rabus R."/>
            <person name="Seemuller E."/>
            <person name="Mitrovic J."/>
            <person name="Muller I."/>
            <person name="Buttner C."/>
            <person name="Reinhardt R."/>
        </authorList>
    </citation>
    <scope>NUCLEOTIDE SEQUENCE [LARGE SCALE GENOMIC DNA]</scope>
    <source>
        <strain evidence="1 2">J233</strain>
    </source>
</reference>
<dbReference type="RefSeq" id="WP_030003744.1">
    <property type="nucleotide sequence ID" value="NC_022538.1"/>
</dbReference>
<protein>
    <submittedName>
        <fullName evidence="1">RNA polymerase sigma-70 factor, ECF subfamily</fullName>
        <ecNumber evidence="1">2.7.7.6</ecNumber>
    </submittedName>
</protein>
<dbReference type="OrthoDB" id="384567at2"/>
<organism evidence="1 2">
    <name type="scientific">Alteracholeplasma palmae (strain ATCC 49389 / J233)</name>
    <name type="common">Acholeplasma palmae</name>
    <dbReference type="NCBI Taxonomy" id="1318466"/>
    <lineage>
        <taxon>Bacteria</taxon>
        <taxon>Bacillati</taxon>
        <taxon>Mycoplasmatota</taxon>
        <taxon>Mollicutes</taxon>
        <taxon>Acholeplasmatales</taxon>
        <taxon>Acholeplasmataceae</taxon>
        <taxon>Acholeplasma</taxon>
    </lineage>
</organism>
<dbReference type="Proteomes" id="UP000032740">
    <property type="component" value="Chromosome"/>
</dbReference>
<accession>U4KS99</accession>
<dbReference type="EMBL" id="FO681347">
    <property type="protein sequence ID" value="CCV64861.1"/>
    <property type="molecule type" value="Genomic_DNA"/>
</dbReference>
<keyword evidence="1" id="KW-0808">Transferase</keyword>
<dbReference type="GO" id="GO:0003700">
    <property type="term" value="F:DNA-binding transcription factor activity"/>
    <property type="evidence" value="ECO:0007669"/>
    <property type="project" value="InterPro"/>
</dbReference>
<dbReference type="EC" id="2.7.7.6" evidence="1"/>
<keyword evidence="2" id="KW-1185">Reference proteome</keyword>
<evidence type="ECO:0000313" key="1">
    <source>
        <dbReference type="EMBL" id="CCV64861.1"/>
    </source>
</evidence>
<dbReference type="HOGENOM" id="CLU_1567283_0_0_14"/>
<dbReference type="InterPro" id="IPR013325">
    <property type="entry name" value="RNA_pol_sigma_r2"/>
</dbReference>
<dbReference type="AlphaFoldDB" id="U4KS99"/>
<keyword evidence="1" id="KW-0548">Nucleotidyltransferase</keyword>
<dbReference type="STRING" id="1318466.BN85412840"/>
<dbReference type="GO" id="GO:0006352">
    <property type="term" value="P:DNA-templated transcription initiation"/>
    <property type="evidence" value="ECO:0007669"/>
    <property type="project" value="InterPro"/>
</dbReference>
<evidence type="ECO:0000313" key="2">
    <source>
        <dbReference type="Proteomes" id="UP000032740"/>
    </source>
</evidence>
<name>U4KS99_ALTPJ</name>
<dbReference type="Gene3D" id="1.10.1740.10">
    <property type="match status" value="1"/>
</dbReference>
<dbReference type="KEGG" id="apal:BN85412840"/>
<dbReference type="GO" id="GO:0003899">
    <property type="term" value="F:DNA-directed RNA polymerase activity"/>
    <property type="evidence" value="ECO:0007669"/>
    <property type="project" value="UniProtKB-EC"/>
</dbReference>
<gene>
    <name evidence="1" type="ORF">BN85412840</name>
</gene>